<feature type="transmembrane region" description="Helical" evidence="1">
    <location>
        <begin position="12"/>
        <end position="32"/>
    </location>
</feature>
<gene>
    <name evidence="2" type="ORF">CSC94_06790</name>
</gene>
<dbReference type="OrthoDB" id="7508901at2"/>
<name>A0A2G1QS35_9HYPH</name>
<sequence length="68" mass="6888">MTDSKPWYLSKTIWASLITIGSAVAGMAGLPVAGLDNSALAETILQATTALSGLAAIVGRLSARSVID</sequence>
<keyword evidence="3" id="KW-1185">Reference proteome</keyword>
<dbReference type="EMBL" id="PDVP01000002">
    <property type="protein sequence ID" value="PHP68346.1"/>
    <property type="molecule type" value="Genomic_DNA"/>
</dbReference>
<evidence type="ECO:0008006" key="4">
    <source>
        <dbReference type="Google" id="ProtNLM"/>
    </source>
</evidence>
<protein>
    <recommendedName>
        <fullName evidence="4">Holin</fullName>
    </recommendedName>
</protein>
<keyword evidence="1" id="KW-0472">Membrane</keyword>
<organism evidence="2 3">
    <name type="scientific">Zhengella mangrovi</name>
    <dbReference type="NCBI Taxonomy" id="1982044"/>
    <lineage>
        <taxon>Bacteria</taxon>
        <taxon>Pseudomonadati</taxon>
        <taxon>Pseudomonadota</taxon>
        <taxon>Alphaproteobacteria</taxon>
        <taxon>Hyphomicrobiales</taxon>
        <taxon>Notoacmeibacteraceae</taxon>
        <taxon>Zhengella</taxon>
    </lineage>
</organism>
<accession>A0A2G1QS35</accession>
<evidence type="ECO:0000313" key="3">
    <source>
        <dbReference type="Proteomes" id="UP000221168"/>
    </source>
</evidence>
<dbReference type="RefSeq" id="WP_099305134.1">
    <property type="nucleotide sequence ID" value="NZ_PDVP01000002.1"/>
</dbReference>
<evidence type="ECO:0000256" key="1">
    <source>
        <dbReference type="SAM" id="Phobius"/>
    </source>
</evidence>
<reference evidence="2 3" key="1">
    <citation type="submission" date="2017-10" db="EMBL/GenBank/DDBJ databases">
        <title>Sedimentibacterium mangrovi gen. nov., sp. nov., a novel member of family Phyllobacteriacea isolated from mangrove sediment.</title>
        <authorList>
            <person name="Liao H."/>
            <person name="Tian Y."/>
        </authorList>
    </citation>
    <scope>NUCLEOTIDE SEQUENCE [LARGE SCALE GENOMIC DNA]</scope>
    <source>
        <strain evidence="2 3">X9-2-2</strain>
    </source>
</reference>
<evidence type="ECO:0000313" key="2">
    <source>
        <dbReference type="EMBL" id="PHP68346.1"/>
    </source>
</evidence>
<proteinExistence type="predicted"/>
<dbReference type="AlphaFoldDB" id="A0A2G1QS35"/>
<feature type="transmembrane region" description="Helical" evidence="1">
    <location>
        <begin position="44"/>
        <end position="63"/>
    </location>
</feature>
<keyword evidence="1" id="KW-1133">Transmembrane helix</keyword>
<dbReference type="Proteomes" id="UP000221168">
    <property type="component" value="Unassembled WGS sequence"/>
</dbReference>
<comment type="caution">
    <text evidence="2">The sequence shown here is derived from an EMBL/GenBank/DDBJ whole genome shotgun (WGS) entry which is preliminary data.</text>
</comment>
<keyword evidence="1" id="KW-0812">Transmembrane</keyword>